<dbReference type="STRING" id="7370.A0A1I8MNV8"/>
<dbReference type="PANTHER" id="PTHR11362">
    <property type="entry name" value="PHOSPHATIDYLETHANOLAMINE-BINDING PROTEIN"/>
    <property type="match status" value="1"/>
</dbReference>
<dbReference type="InterPro" id="IPR036610">
    <property type="entry name" value="PEBP-like_sf"/>
</dbReference>
<reference evidence="1" key="1">
    <citation type="submission" date="2020-05" db="UniProtKB">
        <authorList>
            <consortium name="EnsemblMetazoa"/>
        </authorList>
    </citation>
    <scope>IDENTIFICATION</scope>
    <source>
        <strain evidence="1">Aabys</strain>
    </source>
</reference>
<gene>
    <name evidence="1" type="primary">101901062</name>
    <name evidence="3" type="synonym">LOC101901062</name>
</gene>
<protein>
    <submittedName>
        <fullName evidence="3">Protein D3</fullName>
    </submittedName>
</protein>
<dbReference type="RefSeq" id="XP_005176249.1">
    <property type="nucleotide sequence ID" value="XM_005176192.3"/>
</dbReference>
<evidence type="ECO:0000313" key="2">
    <source>
        <dbReference type="Proteomes" id="UP001652621"/>
    </source>
</evidence>
<name>A0A1I8MNV8_MUSDO</name>
<keyword evidence="2" id="KW-1185">Reference proteome</keyword>
<dbReference type="OrthoDB" id="2506647at2759"/>
<dbReference type="FunFam" id="3.90.280.10:FF:000006">
    <property type="entry name" value="protein D3"/>
    <property type="match status" value="1"/>
</dbReference>
<dbReference type="VEuPathDB" id="VectorBase:MDOA006947"/>
<dbReference type="KEGG" id="mde:101901062"/>
<accession>A0A1I8MNV8</accession>
<dbReference type="EnsemblMetazoa" id="MDOA006947-RA">
    <property type="protein sequence ID" value="MDOA006947-PA"/>
    <property type="gene ID" value="MDOA006947"/>
</dbReference>
<dbReference type="eggNOG" id="KOG3346">
    <property type="taxonomic scope" value="Eukaryota"/>
</dbReference>
<proteinExistence type="predicted"/>
<reference evidence="3" key="2">
    <citation type="submission" date="2025-04" db="UniProtKB">
        <authorList>
            <consortium name="RefSeq"/>
        </authorList>
    </citation>
    <scope>IDENTIFICATION</scope>
    <source>
        <strain evidence="3">Aabys</strain>
    </source>
</reference>
<dbReference type="Gene3D" id="3.90.280.10">
    <property type="entry name" value="PEBP-like"/>
    <property type="match status" value="1"/>
</dbReference>
<dbReference type="AlphaFoldDB" id="A0A1I8MNV8"/>
<dbReference type="Proteomes" id="UP001652621">
    <property type="component" value="Unplaced"/>
</dbReference>
<evidence type="ECO:0000313" key="3">
    <source>
        <dbReference type="RefSeq" id="XP_005176249.1"/>
    </source>
</evidence>
<dbReference type="Pfam" id="PF01161">
    <property type="entry name" value="PBP"/>
    <property type="match status" value="1"/>
</dbReference>
<dbReference type="VEuPathDB" id="VectorBase:MDOMA2_000809"/>
<dbReference type="InterPro" id="IPR035810">
    <property type="entry name" value="PEBP_euk"/>
</dbReference>
<dbReference type="PANTHER" id="PTHR11362:SF82">
    <property type="entry name" value="PHOSPHATIDYLETHANOLAMINE-BINDING PROTEIN 4"/>
    <property type="match status" value="1"/>
</dbReference>
<dbReference type="InterPro" id="IPR008914">
    <property type="entry name" value="PEBP"/>
</dbReference>
<organism evidence="1">
    <name type="scientific">Musca domestica</name>
    <name type="common">House fly</name>
    <dbReference type="NCBI Taxonomy" id="7370"/>
    <lineage>
        <taxon>Eukaryota</taxon>
        <taxon>Metazoa</taxon>
        <taxon>Ecdysozoa</taxon>
        <taxon>Arthropoda</taxon>
        <taxon>Hexapoda</taxon>
        <taxon>Insecta</taxon>
        <taxon>Pterygota</taxon>
        <taxon>Neoptera</taxon>
        <taxon>Endopterygota</taxon>
        <taxon>Diptera</taxon>
        <taxon>Brachycera</taxon>
        <taxon>Muscomorpha</taxon>
        <taxon>Muscoidea</taxon>
        <taxon>Muscidae</taxon>
        <taxon>Musca</taxon>
    </lineage>
</organism>
<evidence type="ECO:0000313" key="1">
    <source>
        <dbReference type="EnsemblMetazoa" id="MDOA006947-PA"/>
    </source>
</evidence>
<dbReference type="GeneID" id="101901062"/>
<dbReference type="SUPFAM" id="SSF49777">
    <property type="entry name" value="PEBP-like"/>
    <property type="match status" value="1"/>
</dbReference>
<dbReference type="CDD" id="cd00866">
    <property type="entry name" value="PEBP_euk"/>
    <property type="match status" value="1"/>
</dbReference>
<sequence length="259" mass="28987">MSINCLRFARFAHRLPAARRIFAVQQQQEQLLFKSRNFACLSAEAVKNFNYNTRTAVGPANLSNCTSKRSFFGKKKMSLKSFAEHEVVPDVINVAPSELVSVKYDSGVEVKEGNVLTPTQVKDQPKLSWNADPNAFYTVCMTDPDAPSRKEATYREWHHWLVGNVPGSDISAGEVLSAYIGSGPPQGTGLHRYIFLIYKQEGKLTFDEKRLPNNSGDGRGCFKIASFAEKYKLGNPVAGNFYQAEWDDYVPKLYEQLGA</sequence>